<dbReference type="GeneID" id="3537411"/>
<sequence>MKIYCFFLVVFVVYCLQTSEQGVRVCVCVCVCVFIVDIFWVTFVCARQNTTERERERDNDRNPYKEGGAKGQKGRRSMMLRRLNNGVTSRSLTMATGMGLSIAGRCFQQSRRSSLPAVKETMMMVAPTFCMSRRGFSLQPLRHMRGVKWVKPVTSPMNYGGDNTGGGSTADSLTPYVRQHLSRVYGLLAAGTAVAGIGSFLMFSTPLGKAMPFWLPMVGGFVPLLWLSFAPPQDPNLKLALFFSFTVLEGMALAPLVAITMAKGVLGTAIVLTGAVFFGFSAAALLAPRASLLALQGPLFGMLMGMVAISILNLFYPTAFAHSLILYGGLALFSLFVSVDTQAMIERARCGAGDHVQDALQMFLNVVNIFVRIAQILGSMDR</sequence>
<dbReference type="eggNOG" id="KOG1629">
    <property type="taxonomic scope" value="Eukaryota"/>
</dbReference>
<feature type="signal peptide" evidence="8">
    <location>
        <begin position="1"/>
        <end position="22"/>
    </location>
</feature>
<feature type="transmembrane region" description="Helical" evidence="7">
    <location>
        <begin position="184"/>
        <end position="204"/>
    </location>
</feature>
<gene>
    <name evidence="9" type="ORF">Tc00.1047053503487.70</name>
</gene>
<dbReference type="SMR" id="Q4CYL7"/>
<feature type="transmembrane region" description="Helical" evidence="7">
    <location>
        <begin position="25"/>
        <end position="46"/>
    </location>
</feature>
<evidence type="ECO:0000256" key="2">
    <source>
        <dbReference type="ARBA" id="ARBA00010350"/>
    </source>
</evidence>
<dbReference type="KEGG" id="tcr:503487.70"/>
<organism evidence="9 10">
    <name type="scientific">Trypanosoma cruzi (strain CL Brener)</name>
    <dbReference type="NCBI Taxonomy" id="353153"/>
    <lineage>
        <taxon>Eukaryota</taxon>
        <taxon>Discoba</taxon>
        <taxon>Euglenozoa</taxon>
        <taxon>Kinetoplastea</taxon>
        <taxon>Metakinetoplastina</taxon>
        <taxon>Trypanosomatida</taxon>
        <taxon>Trypanosomatidae</taxon>
        <taxon>Trypanosoma</taxon>
        <taxon>Schizotrypanum</taxon>
    </lineage>
</organism>
<feature type="chain" id="PRO_5004236385" description="Inhibitor of apoptosis-promoting Bax1" evidence="8">
    <location>
        <begin position="23"/>
        <end position="382"/>
    </location>
</feature>
<dbReference type="FunCoup" id="Q4CYL7">
    <property type="interactions" value="139"/>
</dbReference>
<dbReference type="PaxDb" id="353153-Q4CYL7"/>
<dbReference type="PANTHER" id="PTHR23291:SF32">
    <property type="entry name" value="BAX INHIBITOR 1"/>
    <property type="match status" value="1"/>
</dbReference>
<comment type="subcellular location">
    <subcellularLocation>
        <location evidence="1">Membrane</location>
        <topology evidence="1">Multi-pass membrane protein</topology>
    </subcellularLocation>
</comment>
<dbReference type="Proteomes" id="UP000002296">
    <property type="component" value="Unassembled WGS sequence"/>
</dbReference>
<feature type="transmembrane region" description="Helical" evidence="7">
    <location>
        <begin position="265"/>
        <end position="287"/>
    </location>
</feature>
<comment type="similarity">
    <text evidence="2">Belongs to the BI1 family.</text>
</comment>
<evidence type="ECO:0000256" key="8">
    <source>
        <dbReference type="SAM" id="SignalP"/>
    </source>
</evidence>
<dbReference type="STRING" id="353153.Q4CYL7"/>
<dbReference type="RefSeq" id="XP_807226.1">
    <property type="nucleotide sequence ID" value="XM_802133.1"/>
</dbReference>
<feature type="transmembrane region" description="Helical" evidence="7">
    <location>
        <begin position="322"/>
        <end position="339"/>
    </location>
</feature>
<evidence type="ECO:0008006" key="11">
    <source>
        <dbReference type="Google" id="ProtNLM"/>
    </source>
</evidence>
<dbReference type="InParanoid" id="Q4CYL7"/>
<protein>
    <recommendedName>
        <fullName evidence="11">Inhibitor of apoptosis-promoting Bax1</fullName>
    </recommendedName>
</protein>
<dbReference type="InterPro" id="IPR006214">
    <property type="entry name" value="Bax_inhibitor_1-related"/>
</dbReference>
<evidence type="ECO:0000256" key="1">
    <source>
        <dbReference type="ARBA" id="ARBA00004141"/>
    </source>
</evidence>
<evidence type="ECO:0000256" key="5">
    <source>
        <dbReference type="ARBA" id="ARBA00023136"/>
    </source>
</evidence>
<name>Q4CYL7_TRYCC</name>
<accession>Q4CYL7</accession>
<feature type="transmembrane region" description="Helical" evidence="7">
    <location>
        <begin position="239"/>
        <end position="259"/>
    </location>
</feature>
<evidence type="ECO:0000313" key="10">
    <source>
        <dbReference type="Proteomes" id="UP000002296"/>
    </source>
</evidence>
<evidence type="ECO:0000256" key="7">
    <source>
        <dbReference type="SAM" id="Phobius"/>
    </source>
</evidence>
<feature type="transmembrane region" description="Helical" evidence="7">
    <location>
        <begin position="299"/>
        <end position="316"/>
    </location>
</feature>
<dbReference type="GO" id="GO:0016020">
    <property type="term" value="C:membrane"/>
    <property type="evidence" value="ECO:0007669"/>
    <property type="project" value="UniProtKB-SubCell"/>
</dbReference>
<reference evidence="9 10" key="1">
    <citation type="journal article" date="2005" name="Science">
        <title>The genome sequence of Trypanosoma cruzi, etiologic agent of Chagas disease.</title>
        <authorList>
            <person name="El-Sayed N.M."/>
            <person name="Myler P.J."/>
            <person name="Bartholomeu D.C."/>
            <person name="Nilsson D."/>
            <person name="Aggarwal G."/>
            <person name="Tran A.N."/>
            <person name="Ghedin E."/>
            <person name="Worthey E.A."/>
            <person name="Delcher A.L."/>
            <person name="Blandin G."/>
            <person name="Westenberger S.J."/>
            <person name="Caler E."/>
            <person name="Cerqueira G.C."/>
            <person name="Branche C."/>
            <person name="Haas B."/>
            <person name="Anupama A."/>
            <person name="Arner E."/>
            <person name="Aslund L."/>
            <person name="Attipoe P."/>
            <person name="Bontempi E."/>
            <person name="Bringaud F."/>
            <person name="Burton P."/>
            <person name="Cadag E."/>
            <person name="Campbell D.A."/>
            <person name="Carrington M."/>
            <person name="Crabtree J."/>
            <person name="Darban H."/>
            <person name="da Silveira J.F."/>
            <person name="de Jong P."/>
            <person name="Edwards K."/>
            <person name="Englund P.T."/>
            <person name="Fazelina G."/>
            <person name="Feldblyum T."/>
            <person name="Ferella M."/>
            <person name="Frasch A.C."/>
            <person name="Gull K."/>
            <person name="Horn D."/>
            <person name="Hou L."/>
            <person name="Huang Y."/>
            <person name="Kindlund E."/>
            <person name="Klingbeil M."/>
            <person name="Kluge S."/>
            <person name="Koo H."/>
            <person name="Lacerda D."/>
            <person name="Levin M.J."/>
            <person name="Lorenzi H."/>
            <person name="Louie T."/>
            <person name="Machado C.R."/>
            <person name="McCulloch R."/>
            <person name="McKenna A."/>
            <person name="Mizuno Y."/>
            <person name="Mottram J.C."/>
            <person name="Nelson S."/>
            <person name="Ochaya S."/>
            <person name="Osoegawa K."/>
            <person name="Pai G."/>
            <person name="Parsons M."/>
            <person name="Pentony M."/>
            <person name="Pettersson U."/>
            <person name="Pop M."/>
            <person name="Ramirez J.L."/>
            <person name="Rinta J."/>
            <person name="Robertson L."/>
            <person name="Salzberg S.L."/>
            <person name="Sanchez D.O."/>
            <person name="Seyler A."/>
            <person name="Sharma R."/>
            <person name="Shetty J."/>
            <person name="Simpson A.J."/>
            <person name="Sisk E."/>
            <person name="Tammi M.T."/>
            <person name="Tarleton R."/>
            <person name="Teixeira S."/>
            <person name="Van Aken S."/>
            <person name="Vogt C."/>
            <person name="Ward P.N."/>
            <person name="Wickstead B."/>
            <person name="Wortman J."/>
            <person name="White O."/>
            <person name="Fraser C.M."/>
            <person name="Stuart K.D."/>
            <person name="Andersson B."/>
        </authorList>
    </citation>
    <scope>NUCLEOTIDE SEQUENCE [LARGE SCALE GENOMIC DNA]</scope>
    <source>
        <strain evidence="9 10">CL Brener</strain>
    </source>
</reference>
<evidence type="ECO:0000256" key="4">
    <source>
        <dbReference type="ARBA" id="ARBA00022989"/>
    </source>
</evidence>
<evidence type="ECO:0000256" key="6">
    <source>
        <dbReference type="SAM" id="MobiDB-lite"/>
    </source>
</evidence>
<evidence type="ECO:0000256" key="3">
    <source>
        <dbReference type="ARBA" id="ARBA00022692"/>
    </source>
</evidence>
<proteinExistence type="inferred from homology"/>
<dbReference type="Pfam" id="PF01027">
    <property type="entry name" value="Bax1-I"/>
    <property type="match status" value="1"/>
</dbReference>
<evidence type="ECO:0000313" key="9">
    <source>
        <dbReference type="EMBL" id="EAN85375.1"/>
    </source>
</evidence>
<keyword evidence="8" id="KW-0732">Signal</keyword>
<feature type="compositionally biased region" description="Basic and acidic residues" evidence="6">
    <location>
        <begin position="52"/>
        <end position="68"/>
    </location>
</feature>
<comment type="caution">
    <text evidence="9">The sequence shown here is derived from an EMBL/GenBank/DDBJ whole genome shotgun (WGS) entry which is preliminary data.</text>
</comment>
<keyword evidence="3 7" id="KW-0812">Transmembrane</keyword>
<feature type="transmembrane region" description="Helical" evidence="7">
    <location>
        <begin position="210"/>
        <end position="227"/>
    </location>
</feature>
<keyword evidence="10" id="KW-1185">Reference proteome</keyword>
<dbReference type="PANTHER" id="PTHR23291">
    <property type="entry name" value="BAX INHIBITOR-RELATED"/>
    <property type="match status" value="1"/>
</dbReference>
<feature type="region of interest" description="Disordered" evidence="6">
    <location>
        <begin position="52"/>
        <end position="75"/>
    </location>
</feature>
<keyword evidence="5 7" id="KW-0472">Membrane</keyword>
<dbReference type="EMBL" id="AAHK01001440">
    <property type="protein sequence ID" value="EAN85375.1"/>
    <property type="molecule type" value="Genomic_DNA"/>
</dbReference>
<dbReference type="AlphaFoldDB" id="Q4CYL7"/>
<keyword evidence="4 7" id="KW-1133">Transmembrane helix</keyword>